<organism evidence="3 4">
    <name type="scientific">Streptomyces noboritoensis</name>
    <dbReference type="NCBI Taxonomy" id="67337"/>
    <lineage>
        <taxon>Bacteria</taxon>
        <taxon>Bacillati</taxon>
        <taxon>Actinomycetota</taxon>
        <taxon>Actinomycetes</taxon>
        <taxon>Kitasatosporales</taxon>
        <taxon>Streptomycetaceae</taxon>
        <taxon>Streptomyces</taxon>
    </lineage>
</organism>
<sequence length="196" mass="19985">MDRAENRAWARGAAAVTAAVALALTLTACGGDGGGKKSDGKPSTPAAASGGQSRPQTNAPTAQSTEVLATVRGGDGIEIVINSAKRDAGGFVTVEGVVANNSSQGFTAPGWQGSEQELRDNGASMAGASLVDKTGKKRYLILRDTDGRCLCTRFPTGLTAGQKIPFYAQFPAPPASVTDVDFQLPTMPTATIKISG</sequence>
<reference evidence="3 4" key="1">
    <citation type="submission" date="2024-09" db="EMBL/GenBank/DDBJ databases">
        <authorList>
            <person name="Sun Q."/>
            <person name="Mori K."/>
        </authorList>
    </citation>
    <scope>NUCLEOTIDE SEQUENCE [LARGE SCALE GENOMIC DNA]</scope>
    <source>
        <strain evidence="3 4">JCM 4557</strain>
    </source>
</reference>
<accession>A0ABV6TPJ7</accession>
<dbReference type="Proteomes" id="UP001589887">
    <property type="component" value="Unassembled WGS sequence"/>
</dbReference>
<feature type="compositionally biased region" description="Polar residues" evidence="1">
    <location>
        <begin position="50"/>
        <end position="63"/>
    </location>
</feature>
<feature type="chain" id="PRO_5047066703" description="Secreted protein" evidence="2">
    <location>
        <begin position="31"/>
        <end position="196"/>
    </location>
</feature>
<evidence type="ECO:0000313" key="3">
    <source>
        <dbReference type="EMBL" id="MFC0846435.1"/>
    </source>
</evidence>
<keyword evidence="4" id="KW-1185">Reference proteome</keyword>
<keyword evidence="2" id="KW-0732">Signal</keyword>
<proteinExistence type="predicted"/>
<dbReference type="PROSITE" id="PS51257">
    <property type="entry name" value="PROKAR_LIPOPROTEIN"/>
    <property type="match status" value="1"/>
</dbReference>
<evidence type="ECO:0000256" key="2">
    <source>
        <dbReference type="SAM" id="SignalP"/>
    </source>
</evidence>
<gene>
    <name evidence="3" type="ORF">ACFH04_22355</name>
</gene>
<comment type="caution">
    <text evidence="3">The sequence shown here is derived from an EMBL/GenBank/DDBJ whole genome shotgun (WGS) entry which is preliminary data.</text>
</comment>
<evidence type="ECO:0000313" key="4">
    <source>
        <dbReference type="Proteomes" id="UP001589887"/>
    </source>
</evidence>
<protein>
    <recommendedName>
        <fullName evidence="5">Secreted protein</fullName>
    </recommendedName>
</protein>
<dbReference type="RefSeq" id="WP_394321541.1">
    <property type="nucleotide sequence ID" value="NZ_JBHMQV010000009.1"/>
</dbReference>
<name>A0ABV6TPJ7_9ACTN</name>
<feature type="region of interest" description="Disordered" evidence="1">
    <location>
        <begin position="31"/>
        <end position="63"/>
    </location>
</feature>
<evidence type="ECO:0000256" key="1">
    <source>
        <dbReference type="SAM" id="MobiDB-lite"/>
    </source>
</evidence>
<evidence type="ECO:0008006" key="5">
    <source>
        <dbReference type="Google" id="ProtNLM"/>
    </source>
</evidence>
<dbReference type="EMBL" id="JBHMQV010000009">
    <property type="protein sequence ID" value="MFC0846435.1"/>
    <property type="molecule type" value="Genomic_DNA"/>
</dbReference>
<feature type="signal peptide" evidence="2">
    <location>
        <begin position="1"/>
        <end position="30"/>
    </location>
</feature>